<evidence type="ECO:0000256" key="1">
    <source>
        <dbReference type="SAM" id="MobiDB-lite"/>
    </source>
</evidence>
<dbReference type="Pfam" id="PF05904">
    <property type="entry name" value="DUF863"/>
    <property type="match status" value="1"/>
</dbReference>
<feature type="region of interest" description="Disordered" evidence="1">
    <location>
        <begin position="986"/>
        <end position="1008"/>
    </location>
</feature>
<name>A0A2I0WHC2_9ASPA</name>
<proteinExistence type="predicted"/>
<evidence type="ECO:0000313" key="3">
    <source>
        <dbReference type="Proteomes" id="UP000233837"/>
    </source>
</evidence>
<reference evidence="2 3" key="2">
    <citation type="journal article" date="2017" name="Nature">
        <title>The Apostasia genome and the evolution of orchids.</title>
        <authorList>
            <person name="Zhang G.Q."/>
            <person name="Liu K.W."/>
            <person name="Li Z."/>
            <person name="Lohaus R."/>
            <person name="Hsiao Y.Y."/>
            <person name="Niu S.C."/>
            <person name="Wang J.Y."/>
            <person name="Lin Y.C."/>
            <person name="Xu Q."/>
            <person name="Chen L.J."/>
            <person name="Yoshida K."/>
            <person name="Fujiwara S."/>
            <person name="Wang Z.W."/>
            <person name="Zhang Y.Q."/>
            <person name="Mitsuda N."/>
            <person name="Wang M."/>
            <person name="Liu G.H."/>
            <person name="Pecoraro L."/>
            <person name="Huang H.X."/>
            <person name="Xiao X.J."/>
            <person name="Lin M."/>
            <person name="Wu X.Y."/>
            <person name="Wu W.L."/>
            <person name="Chen Y.Y."/>
            <person name="Chang S.B."/>
            <person name="Sakamoto S."/>
            <person name="Ohme-Takagi M."/>
            <person name="Yagi M."/>
            <person name="Zeng S.J."/>
            <person name="Shen C.Y."/>
            <person name="Yeh C.M."/>
            <person name="Luo Y.B."/>
            <person name="Tsai W.C."/>
            <person name="Van de Peer Y."/>
            <person name="Liu Z.J."/>
        </authorList>
    </citation>
    <scope>NUCLEOTIDE SEQUENCE [LARGE SCALE GENOMIC DNA]</scope>
    <source>
        <tissue evidence="2">The whole plant</tissue>
    </source>
</reference>
<dbReference type="PANTHER" id="PTHR33167:SF4">
    <property type="entry name" value="TRANSCRIPTION FACTOR, PUTATIVE (DUF863)-RELATED"/>
    <property type="match status" value="1"/>
</dbReference>
<accession>A0A2I0WHC2</accession>
<sequence length="1085" mass="121321">MPGMGTKVHYRSYFPGHDKMRDLNADAGNSWPSFYISKTPSKHLYNGCFPSPSTGHSECDKEILKQTMLEHEAIFRKQSCDSGLFMRSKWSTVHGSLKWRVTSALKDHRELAMKLSLIRCKPFTELSYAVYELHRLYSIQKDLMEEFQKNGLSGISEHKLPSKTFSCSSQVQSNYATRMRQMSHLCANNDWKREKSRYNDVIYPVNFLESNLQSSSDFLETETLKGVAEPTGSFRKCPKKMLDFRLPVAAHIDDTERSEEIPGSSSVNTSTCSRICTGDSEMELKLSLVSVGGSAGKDVCKVNYLHKNSHFTGLADLNEPTRQTSLEGAPNSFPVKVFGPKNQTDENHRLNFPLSSTTLSLQNAFTKDGDCGERTFSDVFQGATEEKVGGSVCHNEAEKDRVLCQPVKLNVNKVRDIISIDDNEASTWSGHEQDNHFLISGKSHGHSEFGNLGKLTSVLSNSFSSSLKLESNMTSLPVVPTWTKFPSDENNASSPFSATSRSSKVQKICSSDIATKDSNGSLSSSQVGIDLKSPLRFEEKSSSHLNGLNDGLQLQSHSTLQIKLPFTNINLNDEAENSFSATQDGPNTQQNKATEGIDAKREDFLPGLSWLKRRPACKSLEPSKLPSQVDLGFSQMNRIHEKKSEDAASLLSCNFDVFSSSLHKRESKIQNNQLSHRLISTKFITPTFEKLQQNLSSSSNEEKLIIDELNHARMPHDMKMYSSEKSTSLENNRRNSRNLIDLNSVFPFMDDPDSSDSSAEGQADLPSVHSEPILVSRVLPFIDLEAPVMNLEEDNVTSDIASTPFSSRVRLQEELCSHEMLIKEAAENIVKLSLDGFQNNEIQSSMPATQPDNTLHLFAEMILSNNNITELNAAGDCLLPHRDERLDLFELMTLQLEEMKPEKLSCIPQEAKDGEVNEKSKASLLLAKPRRVQGKKRRQKKDFQKDILPALATLSRQESMEDLQAIGELMKASGIPWKAGIRRRSLRGNSTQAQAVRKRRQKNSSASVTAVEISPPTSLFMVDDNNYNPELEVDRHPIISWGRTTRRCRSQRCPPMGVSSTLILLWLLLLLPPQTSTPIIPIIVP</sequence>
<dbReference type="InterPro" id="IPR008581">
    <property type="entry name" value="DUF863_pln"/>
</dbReference>
<reference evidence="2 3" key="1">
    <citation type="journal article" date="2016" name="Sci. Rep.">
        <title>The Dendrobium catenatum Lindl. genome sequence provides insights into polysaccharide synthase, floral development and adaptive evolution.</title>
        <authorList>
            <person name="Zhang G.Q."/>
            <person name="Xu Q."/>
            <person name="Bian C."/>
            <person name="Tsai W.C."/>
            <person name="Yeh C.M."/>
            <person name="Liu K.W."/>
            <person name="Yoshida K."/>
            <person name="Zhang L.S."/>
            <person name="Chang S.B."/>
            <person name="Chen F."/>
            <person name="Shi Y."/>
            <person name="Su Y.Y."/>
            <person name="Zhang Y.Q."/>
            <person name="Chen L.J."/>
            <person name="Yin Y."/>
            <person name="Lin M."/>
            <person name="Huang H."/>
            <person name="Deng H."/>
            <person name="Wang Z.W."/>
            <person name="Zhu S.L."/>
            <person name="Zhao X."/>
            <person name="Deng C."/>
            <person name="Niu S.C."/>
            <person name="Huang J."/>
            <person name="Wang M."/>
            <person name="Liu G.H."/>
            <person name="Yang H.J."/>
            <person name="Xiao X.J."/>
            <person name="Hsiao Y.Y."/>
            <person name="Wu W.L."/>
            <person name="Chen Y.Y."/>
            <person name="Mitsuda N."/>
            <person name="Ohme-Takagi M."/>
            <person name="Luo Y.B."/>
            <person name="Van de Peer Y."/>
            <person name="Liu Z.J."/>
        </authorList>
    </citation>
    <scope>NUCLEOTIDE SEQUENCE [LARGE SCALE GENOMIC DNA]</scope>
    <source>
        <tissue evidence="2">The whole plant</tissue>
    </source>
</reference>
<dbReference type="AlphaFoldDB" id="A0A2I0WHC2"/>
<dbReference type="Proteomes" id="UP000233837">
    <property type="component" value="Unassembled WGS sequence"/>
</dbReference>
<protein>
    <submittedName>
        <fullName evidence="2">Uncharacterized protein</fullName>
    </submittedName>
</protein>
<keyword evidence="3" id="KW-1185">Reference proteome</keyword>
<evidence type="ECO:0000313" key="2">
    <source>
        <dbReference type="EMBL" id="PKU75066.1"/>
    </source>
</evidence>
<dbReference type="EMBL" id="KZ502648">
    <property type="protein sequence ID" value="PKU75066.1"/>
    <property type="molecule type" value="Genomic_DNA"/>
</dbReference>
<gene>
    <name evidence="2" type="ORF">MA16_Dca018136</name>
</gene>
<dbReference type="PANTHER" id="PTHR33167">
    <property type="entry name" value="TRANSCRIPTION FACTOR, PUTATIVE (DUF863)-RELATED"/>
    <property type="match status" value="1"/>
</dbReference>
<organism evidence="2 3">
    <name type="scientific">Dendrobium catenatum</name>
    <dbReference type="NCBI Taxonomy" id="906689"/>
    <lineage>
        <taxon>Eukaryota</taxon>
        <taxon>Viridiplantae</taxon>
        <taxon>Streptophyta</taxon>
        <taxon>Embryophyta</taxon>
        <taxon>Tracheophyta</taxon>
        <taxon>Spermatophyta</taxon>
        <taxon>Magnoliopsida</taxon>
        <taxon>Liliopsida</taxon>
        <taxon>Asparagales</taxon>
        <taxon>Orchidaceae</taxon>
        <taxon>Epidendroideae</taxon>
        <taxon>Malaxideae</taxon>
        <taxon>Dendrobiinae</taxon>
        <taxon>Dendrobium</taxon>
    </lineage>
</organism>